<dbReference type="GO" id="GO:0072546">
    <property type="term" value="C:EMC complex"/>
    <property type="evidence" value="ECO:0007669"/>
    <property type="project" value="TreeGrafter"/>
</dbReference>
<comment type="similarity">
    <text evidence="2">Belongs to the EMC10 family.</text>
</comment>
<keyword evidence="11" id="KW-1185">Reference proteome</keyword>
<dbReference type="STRING" id="2018661.A0A2A2K538"/>
<keyword evidence="7" id="KW-1133">Transmembrane helix</keyword>
<dbReference type="PANTHER" id="PTHR21397:SF4">
    <property type="entry name" value="ER MEMBRANE PROTEIN COMPLEX SUBUNIT 10"/>
    <property type="match status" value="1"/>
</dbReference>
<feature type="signal peptide" evidence="9">
    <location>
        <begin position="1"/>
        <end position="22"/>
    </location>
</feature>
<evidence type="ECO:0000256" key="4">
    <source>
        <dbReference type="ARBA" id="ARBA00022692"/>
    </source>
</evidence>
<keyword evidence="8" id="KW-0472">Membrane</keyword>
<sequence>MTPWSYVIYSLALCVFSTIVSASEWTVNLDYSLSNGDSWSSLGVIVLKRSFDGNYTGSYKSTTTDNLGVRLSEAQSSMYQVRGKSSTQPNREFLSSTSPCLILQSRLFHVFWVSVDGERQIVQSLTVFPDSVAAEGQLDSQHCTANPQVKGEPKAVVHVQNKAVLPSPDTQSFVQKMERERKAKQAGGEADNRSFIQKYWMYIVPVVLFALVSNMVAPQEEGQGGGR</sequence>
<evidence type="ECO:0000313" key="10">
    <source>
        <dbReference type="EMBL" id="PAV69010.1"/>
    </source>
</evidence>
<evidence type="ECO:0000256" key="7">
    <source>
        <dbReference type="ARBA" id="ARBA00022989"/>
    </source>
</evidence>
<dbReference type="AlphaFoldDB" id="A0A2A2K538"/>
<evidence type="ECO:0000256" key="8">
    <source>
        <dbReference type="ARBA" id="ARBA00023136"/>
    </source>
</evidence>
<keyword evidence="4" id="KW-0812">Transmembrane</keyword>
<keyword evidence="6" id="KW-0256">Endoplasmic reticulum</keyword>
<dbReference type="Pfam" id="PF21203">
    <property type="entry name" value="ECM10"/>
    <property type="match status" value="1"/>
</dbReference>
<dbReference type="EMBL" id="LIAE01009632">
    <property type="protein sequence ID" value="PAV69010.1"/>
    <property type="molecule type" value="Genomic_DNA"/>
</dbReference>
<dbReference type="PANTHER" id="PTHR21397">
    <property type="entry name" value="CHROMATIN COMPLEXES SUBUNIT BAP18-RELATED"/>
    <property type="match status" value="1"/>
</dbReference>
<comment type="subcellular location">
    <subcellularLocation>
        <location evidence="1">Endoplasmic reticulum membrane</location>
        <topology evidence="1">Single-pass type I membrane protein</topology>
    </subcellularLocation>
</comment>
<evidence type="ECO:0000256" key="3">
    <source>
        <dbReference type="ARBA" id="ARBA00020105"/>
    </source>
</evidence>
<evidence type="ECO:0000256" key="6">
    <source>
        <dbReference type="ARBA" id="ARBA00022824"/>
    </source>
</evidence>
<accession>A0A2A2K538</accession>
<evidence type="ECO:0000256" key="2">
    <source>
        <dbReference type="ARBA" id="ARBA00007695"/>
    </source>
</evidence>
<gene>
    <name evidence="10" type="ORF">WR25_13918</name>
</gene>
<evidence type="ECO:0000256" key="1">
    <source>
        <dbReference type="ARBA" id="ARBA00004115"/>
    </source>
</evidence>
<feature type="chain" id="PRO_5013376462" description="ER membrane protein complex subunit 10" evidence="9">
    <location>
        <begin position="23"/>
        <end position="227"/>
    </location>
</feature>
<organism evidence="10 11">
    <name type="scientific">Diploscapter pachys</name>
    <dbReference type="NCBI Taxonomy" id="2018661"/>
    <lineage>
        <taxon>Eukaryota</taxon>
        <taxon>Metazoa</taxon>
        <taxon>Ecdysozoa</taxon>
        <taxon>Nematoda</taxon>
        <taxon>Chromadorea</taxon>
        <taxon>Rhabditida</taxon>
        <taxon>Rhabditina</taxon>
        <taxon>Rhabditomorpha</taxon>
        <taxon>Rhabditoidea</taxon>
        <taxon>Rhabditidae</taxon>
        <taxon>Diploscapter</taxon>
    </lineage>
</organism>
<evidence type="ECO:0000313" key="11">
    <source>
        <dbReference type="Proteomes" id="UP000218231"/>
    </source>
</evidence>
<proteinExistence type="inferred from homology"/>
<name>A0A2A2K538_9BILA</name>
<reference evidence="10 11" key="1">
    <citation type="journal article" date="2017" name="Curr. Biol.">
        <title>Genome architecture and evolution of a unichromosomal asexual nematode.</title>
        <authorList>
            <person name="Fradin H."/>
            <person name="Zegar C."/>
            <person name="Gutwein M."/>
            <person name="Lucas J."/>
            <person name="Kovtun M."/>
            <person name="Corcoran D."/>
            <person name="Baugh L.R."/>
            <person name="Kiontke K."/>
            <person name="Gunsalus K."/>
            <person name="Fitch D.H."/>
            <person name="Piano F."/>
        </authorList>
    </citation>
    <scope>NUCLEOTIDE SEQUENCE [LARGE SCALE GENOMIC DNA]</scope>
    <source>
        <strain evidence="10">PF1309</strain>
    </source>
</reference>
<dbReference type="CDD" id="cd22209">
    <property type="entry name" value="EMC10"/>
    <property type="match status" value="1"/>
</dbReference>
<keyword evidence="5 9" id="KW-0732">Signal</keyword>
<evidence type="ECO:0000256" key="9">
    <source>
        <dbReference type="SAM" id="SignalP"/>
    </source>
</evidence>
<evidence type="ECO:0000256" key="5">
    <source>
        <dbReference type="ARBA" id="ARBA00022729"/>
    </source>
</evidence>
<dbReference type="OrthoDB" id="1894652at2759"/>
<comment type="caution">
    <text evidence="10">The sequence shown here is derived from an EMBL/GenBank/DDBJ whole genome shotgun (WGS) entry which is preliminary data.</text>
</comment>
<dbReference type="Proteomes" id="UP000218231">
    <property type="component" value="Unassembled WGS sequence"/>
</dbReference>
<protein>
    <recommendedName>
        <fullName evidence="3">ER membrane protein complex subunit 10</fullName>
    </recommendedName>
</protein>